<dbReference type="Gene3D" id="1.10.10.10">
    <property type="entry name" value="Winged helix-like DNA-binding domain superfamily/Winged helix DNA-binding domain"/>
    <property type="match status" value="1"/>
</dbReference>
<dbReference type="PANTHER" id="PTHR44688:SF16">
    <property type="entry name" value="DNA-BINDING TRANSCRIPTIONAL ACTIVATOR DEVR_DOSR"/>
    <property type="match status" value="1"/>
</dbReference>
<evidence type="ECO:0000256" key="3">
    <source>
        <dbReference type="ARBA" id="ARBA00023163"/>
    </source>
</evidence>
<proteinExistence type="predicted"/>
<dbReference type="Pfam" id="PF00196">
    <property type="entry name" value="GerE"/>
    <property type="match status" value="1"/>
</dbReference>
<protein>
    <submittedName>
        <fullName evidence="5">Regulatory protein, luxR family</fullName>
    </submittedName>
</protein>
<dbReference type="OrthoDB" id="4811808at2"/>
<dbReference type="GO" id="GO:0003677">
    <property type="term" value="F:DNA binding"/>
    <property type="evidence" value="ECO:0007669"/>
    <property type="project" value="UniProtKB-KW"/>
</dbReference>
<dbReference type="PRINTS" id="PR00038">
    <property type="entry name" value="HTHLUXR"/>
</dbReference>
<keyword evidence="6" id="KW-1185">Reference proteome</keyword>
<dbReference type="PROSITE" id="PS50043">
    <property type="entry name" value="HTH_LUXR_2"/>
    <property type="match status" value="1"/>
</dbReference>
<dbReference type="EMBL" id="OBQI01000008">
    <property type="protein sequence ID" value="SOC53353.1"/>
    <property type="molecule type" value="Genomic_DNA"/>
</dbReference>
<sequence length="844" mass="86934">MIADLRAVVAGREADAGRPPAAGTHGHVVVEGPGGTGKTALLAEVADGYRAAGLAVLDAVADPTPNVAAGQFAVVVDDGQWLPAATLDRVRHLVADGSCRVAVACRPWPRPPALTALVQALGGDRRFVVLGHADRATVQGWARELLGGPLPPDLLDGVVSSTGGLPSLVVPLLRSLAHPRVGIPPEGRLPVPEQVLDAVRAALGGLGEGTRALMLAVATGAPLETEVLAELLAVVPTRVGELLGEARSSGLLLGSGAVVPLAARVLGETAPPELVRDLRRRLLGLLVERGDQPTVLARRLAADGVRDAGAARLLERQADVALRSDPAAARELLDAAVACGAPATAVAARRSQAAAQSGDFDAALQWADTVLCDNTSPDRARAAAVAATVLAHRGLSAHSAALYRLAGPQRTGAVALALLSGGSAAEAQAALEAPREAAEIPTLLAGCEELMARGVLQSLRAGEHAGADITAALSTLSRAAALLEPVGRTALLHETPSALAALVALHCGELGVAESVLERAVAADTGGAPSRARHLLLLAWAAMLRGRLNRAREHLLRAQDPEHRLEPRDDLYLQALDVGLARRSGDAPGLAAAWARAREALLRYPIELFSLLPLGELMIAGARLGESDRIAPDVAAAQALLARLGSPELWATPLHWSGAQAAILLDDPSALRPHAAALVAAARTSPYAANLARAGRCWLQVLTGDIDAGAVEATAQDLAAVGLTWDGSRLAGQAAARTVDPRARTALLSCARALAEAHDLDAAVSPASPVAAGPGPTAPCRLSEREQEVARLVVAGQTYREIGGRLFISAKTVEHHVSRMRQRLGASNRSDLLARLRLEIAQGG</sequence>
<evidence type="ECO:0000256" key="2">
    <source>
        <dbReference type="ARBA" id="ARBA00023125"/>
    </source>
</evidence>
<reference evidence="6" key="1">
    <citation type="submission" date="2017-08" db="EMBL/GenBank/DDBJ databases">
        <authorList>
            <person name="Varghese N."/>
            <person name="Submissions S."/>
        </authorList>
    </citation>
    <scope>NUCLEOTIDE SEQUENCE [LARGE SCALE GENOMIC DNA]</scope>
    <source>
        <strain evidence="6">DSM 4725</strain>
    </source>
</reference>
<dbReference type="InterPro" id="IPR036388">
    <property type="entry name" value="WH-like_DNA-bd_sf"/>
</dbReference>
<dbReference type="GO" id="GO:0006355">
    <property type="term" value="P:regulation of DNA-templated transcription"/>
    <property type="evidence" value="ECO:0007669"/>
    <property type="project" value="InterPro"/>
</dbReference>
<dbReference type="PROSITE" id="PS00622">
    <property type="entry name" value="HTH_LUXR_1"/>
    <property type="match status" value="1"/>
</dbReference>
<dbReference type="AlphaFoldDB" id="A0A285VH80"/>
<dbReference type="Proteomes" id="UP000219435">
    <property type="component" value="Unassembled WGS sequence"/>
</dbReference>
<accession>A0A285VH80</accession>
<evidence type="ECO:0000259" key="4">
    <source>
        <dbReference type="PROSITE" id="PS50043"/>
    </source>
</evidence>
<organism evidence="5 6">
    <name type="scientific">Blastococcus aggregatus</name>
    <dbReference type="NCBI Taxonomy" id="38502"/>
    <lineage>
        <taxon>Bacteria</taxon>
        <taxon>Bacillati</taxon>
        <taxon>Actinomycetota</taxon>
        <taxon>Actinomycetes</taxon>
        <taxon>Geodermatophilales</taxon>
        <taxon>Geodermatophilaceae</taxon>
        <taxon>Blastococcus</taxon>
    </lineage>
</organism>
<dbReference type="SMART" id="SM00421">
    <property type="entry name" value="HTH_LUXR"/>
    <property type="match status" value="1"/>
</dbReference>
<dbReference type="CDD" id="cd06170">
    <property type="entry name" value="LuxR_C_like"/>
    <property type="match status" value="1"/>
</dbReference>
<feature type="domain" description="HTH luxR-type" evidence="4">
    <location>
        <begin position="775"/>
        <end position="840"/>
    </location>
</feature>
<keyword evidence="2" id="KW-0238">DNA-binding</keyword>
<dbReference type="SUPFAM" id="SSF46894">
    <property type="entry name" value="C-terminal effector domain of the bipartite response regulators"/>
    <property type="match status" value="1"/>
</dbReference>
<dbReference type="SUPFAM" id="SSF52540">
    <property type="entry name" value="P-loop containing nucleoside triphosphate hydrolases"/>
    <property type="match status" value="1"/>
</dbReference>
<dbReference type="PANTHER" id="PTHR44688">
    <property type="entry name" value="DNA-BINDING TRANSCRIPTIONAL ACTIVATOR DEVR_DOSR"/>
    <property type="match status" value="1"/>
</dbReference>
<dbReference type="InterPro" id="IPR016032">
    <property type="entry name" value="Sig_transdc_resp-reg_C-effctor"/>
</dbReference>
<keyword evidence="1" id="KW-0805">Transcription regulation</keyword>
<name>A0A285VH80_9ACTN</name>
<dbReference type="RefSeq" id="WP_097197130.1">
    <property type="nucleotide sequence ID" value="NZ_OBQI01000008.1"/>
</dbReference>
<evidence type="ECO:0000313" key="5">
    <source>
        <dbReference type="EMBL" id="SOC53353.1"/>
    </source>
</evidence>
<dbReference type="InterPro" id="IPR000792">
    <property type="entry name" value="Tscrpt_reg_LuxR_C"/>
</dbReference>
<gene>
    <name evidence="5" type="ORF">SAMN05660748_4410</name>
</gene>
<dbReference type="InterPro" id="IPR027417">
    <property type="entry name" value="P-loop_NTPase"/>
</dbReference>
<keyword evidence="3" id="KW-0804">Transcription</keyword>
<evidence type="ECO:0000313" key="6">
    <source>
        <dbReference type="Proteomes" id="UP000219435"/>
    </source>
</evidence>
<evidence type="ECO:0000256" key="1">
    <source>
        <dbReference type="ARBA" id="ARBA00023015"/>
    </source>
</evidence>